<dbReference type="EMBL" id="JAEPBH010000038">
    <property type="protein sequence ID" value="MBK4716397.1"/>
    <property type="molecule type" value="Genomic_DNA"/>
</dbReference>
<evidence type="ECO:0000256" key="2">
    <source>
        <dbReference type="ARBA" id="ARBA00022515"/>
    </source>
</evidence>
<dbReference type="GO" id="GO:0008270">
    <property type="term" value="F:zinc ion binding"/>
    <property type="evidence" value="ECO:0007669"/>
    <property type="project" value="InterPro"/>
</dbReference>
<evidence type="ECO:0000256" key="7">
    <source>
        <dbReference type="SAM" id="Coils"/>
    </source>
</evidence>
<reference evidence="9" key="1">
    <citation type="submission" date="2021-01" db="EMBL/GenBank/DDBJ databases">
        <title>Intestinitalea alba gen. nov., sp. nov., a novel genus of the family Enterobacteriaceae, isolated from the gut of the plastic-eating mealworm Tenebrio molitor L.</title>
        <authorList>
            <person name="Yang Y."/>
        </authorList>
    </citation>
    <scope>NUCLEOTIDE SEQUENCE</scope>
    <source>
        <strain evidence="9">BIT-L3</strain>
    </source>
</reference>
<dbReference type="InterPro" id="IPR034154">
    <property type="entry name" value="TOPRIM_DnaG/twinkle"/>
</dbReference>
<keyword evidence="7" id="KW-0175">Coiled coil</keyword>
<dbReference type="RefSeq" id="WP_238714599.1">
    <property type="nucleotide sequence ID" value="NZ_JAEPBH010000038.1"/>
</dbReference>
<dbReference type="GO" id="GO:0003677">
    <property type="term" value="F:DNA binding"/>
    <property type="evidence" value="ECO:0007669"/>
    <property type="project" value="InterPro"/>
</dbReference>
<evidence type="ECO:0000313" key="9">
    <source>
        <dbReference type="EMBL" id="MBK4716397.1"/>
    </source>
</evidence>
<keyword evidence="2" id="KW-0639">Primosome</keyword>
<dbReference type="GO" id="GO:1990077">
    <property type="term" value="C:primosome complex"/>
    <property type="evidence" value="ECO:0007669"/>
    <property type="project" value="UniProtKB-KW"/>
</dbReference>
<keyword evidence="4" id="KW-0548">Nucleotidyltransferase</keyword>
<keyword evidence="5" id="KW-0235">DNA replication</keyword>
<dbReference type="GO" id="GO:0016779">
    <property type="term" value="F:nucleotidyltransferase activity"/>
    <property type="evidence" value="ECO:0007669"/>
    <property type="project" value="UniProtKB-KW"/>
</dbReference>
<dbReference type="InterPro" id="IPR006171">
    <property type="entry name" value="TOPRIM_dom"/>
</dbReference>
<evidence type="ECO:0000256" key="1">
    <source>
        <dbReference type="ARBA" id="ARBA00022478"/>
    </source>
</evidence>
<dbReference type="Pfam" id="PF13362">
    <property type="entry name" value="Toprim_3"/>
    <property type="match status" value="1"/>
</dbReference>
<dbReference type="SUPFAM" id="SSF57783">
    <property type="entry name" value="Zinc beta-ribbon"/>
    <property type="match status" value="1"/>
</dbReference>
<keyword evidence="1" id="KW-0240">DNA-directed RNA polymerase</keyword>
<comment type="caution">
    <text evidence="9">The sequence shown here is derived from an EMBL/GenBank/DDBJ whole genome shotgun (WGS) entry which is preliminary data.</text>
</comment>
<feature type="domain" description="Toprim" evidence="8">
    <location>
        <begin position="239"/>
        <end position="335"/>
    </location>
</feature>
<keyword evidence="10" id="KW-1185">Reference proteome</keyword>
<organism evidence="9 10">
    <name type="scientific">Tenebrionibacter intestinalis</name>
    <dbReference type="NCBI Taxonomy" id="2799638"/>
    <lineage>
        <taxon>Bacteria</taxon>
        <taxon>Pseudomonadati</taxon>
        <taxon>Pseudomonadota</taxon>
        <taxon>Gammaproteobacteria</taxon>
        <taxon>Enterobacterales</taxon>
        <taxon>Enterobacteriaceae</taxon>
        <taxon>Tenebrionibacter/Tenebrionicola group</taxon>
        <taxon>Tenebrionibacter</taxon>
    </lineage>
</organism>
<evidence type="ECO:0000313" key="10">
    <source>
        <dbReference type="Proteomes" id="UP000659047"/>
    </source>
</evidence>
<accession>A0A8K0V8U5</accession>
<feature type="coiled-coil region" evidence="7">
    <location>
        <begin position="116"/>
        <end position="143"/>
    </location>
</feature>
<evidence type="ECO:0000256" key="6">
    <source>
        <dbReference type="ARBA" id="ARBA00023163"/>
    </source>
</evidence>
<dbReference type="Gene3D" id="3.90.580.10">
    <property type="entry name" value="Zinc finger, CHC2-type domain"/>
    <property type="match status" value="1"/>
</dbReference>
<gene>
    <name evidence="9" type="ORF">JJB97_13885</name>
</gene>
<dbReference type="Proteomes" id="UP000659047">
    <property type="component" value="Unassembled WGS sequence"/>
</dbReference>
<sequence length="346" mass="37850">MNDIAVINAIRSVATAAAQAAEILVPEWLPEGRRQGAEWVCRNPTRADRHAGSFSASLVDGCWHDFATGDGGGDLVSLGAYLWNVRQTDAARIVADRLGLCLPALGKPDVMNPEQREAQRARLEAAEAEAARLRQREQQQRQCRQRLTACRAFELMSDAMTANPRHPYLTAKRLQPHGLYQSGTDLLVPLHNVCGELVNVQTIGPDGRKLFLRDGQVQGAFHPLGDFDLMNPDAPPHDVYVCEGWATGAALLQFWDVQAVVCAMNAGNLKHVALAMRERYGSGIRLVIAGDDDRASKDNPGDRAANEAAYLAGCMVIVPEWPPGAPVELSDFNDLMIWTMEHEPDA</sequence>
<dbReference type="CDD" id="cd01029">
    <property type="entry name" value="TOPRIM_primases"/>
    <property type="match status" value="1"/>
</dbReference>
<dbReference type="GO" id="GO:0006269">
    <property type="term" value="P:DNA replication, synthesis of primer"/>
    <property type="evidence" value="ECO:0007669"/>
    <property type="project" value="UniProtKB-KW"/>
</dbReference>
<dbReference type="InterPro" id="IPR036977">
    <property type="entry name" value="DNA_primase_Znf_CHC2"/>
</dbReference>
<proteinExistence type="predicted"/>
<evidence type="ECO:0000256" key="3">
    <source>
        <dbReference type="ARBA" id="ARBA00022679"/>
    </source>
</evidence>
<evidence type="ECO:0000259" key="8">
    <source>
        <dbReference type="Pfam" id="PF13362"/>
    </source>
</evidence>
<protein>
    <submittedName>
        <fullName evidence="9">Toprim domain-containing protein</fullName>
    </submittedName>
</protein>
<keyword evidence="6" id="KW-0804">Transcription</keyword>
<dbReference type="AlphaFoldDB" id="A0A8K0V8U5"/>
<keyword evidence="3" id="KW-0808">Transferase</keyword>
<name>A0A8K0V8U5_9ENTR</name>
<evidence type="ECO:0000256" key="5">
    <source>
        <dbReference type="ARBA" id="ARBA00022705"/>
    </source>
</evidence>
<evidence type="ECO:0000256" key="4">
    <source>
        <dbReference type="ARBA" id="ARBA00022695"/>
    </source>
</evidence>
<dbReference type="GO" id="GO:0000428">
    <property type="term" value="C:DNA-directed RNA polymerase complex"/>
    <property type="evidence" value="ECO:0007669"/>
    <property type="project" value="UniProtKB-KW"/>
</dbReference>